<dbReference type="Proteomes" id="UP000317243">
    <property type="component" value="Unassembled WGS sequence"/>
</dbReference>
<proteinExistence type="predicted"/>
<evidence type="ECO:0000313" key="1">
    <source>
        <dbReference type="EMBL" id="TWT58270.1"/>
    </source>
</evidence>
<dbReference type="EMBL" id="SIHI01000001">
    <property type="protein sequence ID" value="TWT58270.1"/>
    <property type="molecule type" value="Genomic_DNA"/>
</dbReference>
<organism evidence="1 2">
    <name type="scientific">Thalassoglobus neptunius</name>
    <dbReference type="NCBI Taxonomy" id="1938619"/>
    <lineage>
        <taxon>Bacteria</taxon>
        <taxon>Pseudomonadati</taxon>
        <taxon>Planctomycetota</taxon>
        <taxon>Planctomycetia</taxon>
        <taxon>Planctomycetales</taxon>
        <taxon>Planctomycetaceae</taxon>
        <taxon>Thalassoglobus</taxon>
    </lineage>
</organism>
<dbReference type="Gene3D" id="3.90.70.10">
    <property type="entry name" value="Cysteine proteinases"/>
    <property type="match status" value="1"/>
</dbReference>
<accession>A0A5C5X5Q8</accession>
<evidence type="ECO:0000313" key="2">
    <source>
        <dbReference type="Proteomes" id="UP000317243"/>
    </source>
</evidence>
<dbReference type="RefSeq" id="WP_231740764.1">
    <property type="nucleotide sequence ID" value="NZ_SIHI01000001.1"/>
</dbReference>
<protein>
    <recommendedName>
        <fullName evidence="3">Peptidase C39-like domain-containing protein</fullName>
    </recommendedName>
</protein>
<dbReference type="AlphaFoldDB" id="A0A5C5X5Q8"/>
<gene>
    <name evidence="1" type="ORF">KOR42_16430</name>
</gene>
<comment type="caution">
    <text evidence="1">The sequence shown here is derived from an EMBL/GenBank/DDBJ whole genome shotgun (WGS) entry which is preliminary data.</text>
</comment>
<keyword evidence="2" id="KW-1185">Reference proteome</keyword>
<sequence length="278" mass="31443">MFTEPGILPFVRVSRFAHRLFRRYEVHEFAFPISAQPTDSTCGPTCLHSVYEYFDDQISLETVISETGRFEDGGTLAVFLACHALKRGYKAKIYTYNLQVFDPTWFLNHQIDLSEKLESQLEAKTSPKLHAASHAYIEFLRLGGILRMEVLNINLIRRYLKRRIPILTGLSATFLFGESRERCLEVPDGNVSVVADDIGGYPAGHFVVLCGYDKSRQTVLVADPLDPNPFAKDHQYAVDIDRVFSAIMLGVVTYDSNLLVIQPSDTKCETMDAHADRQ</sequence>
<name>A0A5C5X5Q8_9PLAN</name>
<reference evidence="1 2" key="1">
    <citation type="submission" date="2019-02" db="EMBL/GenBank/DDBJ databases">
        <title>Deep-cultivation of Planctomycetes and their phenomic and genomic characterization uncovers novel biology.</title>
        <authorList>
            <person name="Wiegand S."/>
            <person name="Jogler M."/>
            <person name="Boedeker C."/>
            <person name="Pinto D."/>
            <person name="Vollmers J."/>
            <person name="Rivas-Marin E."/>
            <person name="Kohn T."/>
            <person name="Peeters S.H."/>
            <person name="Heuer A."/>
            <person name="Rast P."/>
            <person name="Oberbeckmann S."/>
            <person name="Bunk B."/>
            <person name="Jeske O."/>
            <person name="Meyerdierks A."/>
            <person name="Storesund J.E."/>
            <person name="Kallscheuer N."/>
            <person name="Luecker S."/>
            <person name="Lage O.M."/>
            <person name="Pohl T."/>
            <person name="Merkel B.J."/>
            <person name="Hornburger P."/>
            <person name="Mueller R.-W."/>
            <person name="Bruemmer F."/>
            <person name="Labrenz M."/>
            <person name="Spormann A.M."/>
            <person name="Op Den Camp H."/>
            <person name="Overmann J."/>
            <person name="Amann R."/>
            <person name="Jetten M.S.M."/>
            <person name="Mascher T."/>
            <person name="Medema M.H."/>
            <person name="Devos D.P."/>
            <person name="Kaster A.-K."/>
            <person name="Ovreas L."/>
            <person name="Rohde M."/>
            <person name="Galperin M.Y."/>
            <person name="Jogler C."/>
        </authorList>
    </citation>
    <scope>NUCLEOTIDE SEQUENCE [LARGE SCALE GENOMIC DNA]</scope>
    <source>
        <strain evidence="1 2">KOR42</strain>
    </source>
</reference>
<evidence type="ECO:0008006" key="3">
    <source>
        <dbReference type="Google" id="ProtNLM"/>
    </source>
</evidence>